<dbReference type="Gene3D" id="1.10.287.130">
    <property type="match status" value="1"/>
</dbReference>
<dbReference type="SMART" id="SM00387">
    <property type="entry name" value="HATPase_c"/>
    <property type="match status" value="1"/>
</dbReference>
<dbReference type="Pfam" id="PF08447">
    <property type="entry name" value="PAS_3"/>
    <property type="match status" value="3"/>
</dbReference>
<accession>A0A1H5TNA6</accession>
<evidence type="ECO:0000256" key="3">
    <source>
        <dbReference type="ARBA" id="ARBA00022553"/>
    </source>
</evidence>
<comment type="catalytic activity">
    <reaction evidence="1">
        <text>ATP + protein L-histidine = ADP + protein N-phospho-L-histidine.</text>
        <dbReference type="EC" id="2.7.13.3"/>
    </reaction>
</comment>
<dbReference type="InterPro" id="IPR036890">
    <property type="entry name" value="HATPase_C_sf"/>
</dbReference>
<evidence type="ECO:0000256" key="2">
    <source>
        <dbReference type="ARBA" id="ARBA00012438"/>
    </source>
</evidence>
<keyword evidence="5" id="KW-0418">Kinase</keyword>
<dbReference type="InterPro" id="IPR035965">
    <property type="entry name" value="PAS-like_dom_sf"/>
</dbReference>
<dbReference type="SUPFAM" id="SSF47384">
    <property type="entry name" value="Homodimeric domain of signal transducing histidine kinase"/>
    <property type="match status" value="1"/>
</dbReference>
<dbReference type="InterPro" id="IPR013655">
    <property type="entry name" value="PAS_fold_3"/>
</dbReference>
<dbReference type="SUPFAM" id="SSF55874">
    <property type="entry name" value="ATPase domain of HSP90 chaperone/DNA topoisomerase II/histidine kinase"/>
    <property type="match status" value="1"/>
</dbReference>
<dbReference type="Pfam" id="PF02518">
    <property type="entry name" value="HATPase_c"/>
    <property type="match status" value="1"/>
</dbReference>
<evidence type="ECO:0000259" key="8">
    <source>
        <dbReference type="PROSITE" id="PS50113"/>
    </source>
</evidence>
<dbReference type="Pfam" id="PF00512">
    <property type="entry name" value="HisKA"/>
    <property type="match status" value="1"/>
</dbReference>
<feature type="domain" description="PAC" evidence="8">
    <location>
        <begin position="93"/>
        <end position="145"/>
    </location>
</feature>
<dbReference type="InterPro" id="IPR003661">
    <property type="entry name" value="HisK_dim/P_dom"/>
</dbReference>
<dbReference type="EC" id="2.7.13.3" evidence="2"/>
<feature type="domain" description="PAS" evidence="7">
    <location>
        <begin position="45"/>
        <end position="90"/>
    </location>
</feature>
<dbReference type="SMART" id="SM00388">
    <property type="entry name" value="HisKA"/>
    <property type="match status" value="1"/>
</dbReference>
<dbReference type="SMART" id="SM00091">
    <property type="entry name" value="PAS"/>
    <property type="match status" value="4"/>
</dbReference>
<keyword evidence="10" id="KW-1185">Reference proteome</keyword>
<gene>
    <name evidence="9" type="ORF">SAMN03080598_00823</name>
</gene>
<proteinExistence type="predicted"/>
<evidence type="ECO:0000256" key="4">
    <source>
        <dbReference type="ARBA" id="ARBA00022679"/>
    </source>
</evidence>
<dbReference type="InterPro" id="IPR036097">
    <property type="entry name" value="HisK_dim/P_sf"/>
</dbReference>
<dbReference type="SMART" id="SM00086">
    <property type="entry name" value="PAC"/>
    <property type="match status" value="4"/>
</dbReference>
<sequence length="764" mass="89000">MNLDSSILSAPSEQATTKEILLEQFELLTQSGTWEYNLTTNQLIWSDGVFRMLGFQPQEFEVTFELAFSMIHPEDRSHAHAQLEKSLAGKKKYEIKKRLLTKDKKVIWVMSKANFIHDKVSGHQKLLGVFQNIQDFVQTKEKLKNVKRKNRSLIENLDGIFWEADAQTFEFTYISPQVEQITGYSAKEWLETAGFWQSHIHPQDQKYALDLCHNETQKLSDHTFDYRFFTKTGKTIWLNDRVKVISKKGKPYKIQGMMVDITAQKETEQALKDEISLNQSILHQLPSVFFVFNTEGEFLLWNKQFEKISGYTAQEISNMKPQDFFGNGDKNFIEEQIQKVLTEGNTDLYLEVVSKRNQKIPLFLSVSNLRYKGKCCLFGTGQDITELVESRRSTIEHIERYQMVTQATNDAIWDYDVEKDNLYWGDGFLTLFGYDPKKIKTNFKFLLSLIHPDDRKRIYGLIQKYFDPSCTKTKWLEEYRFLKGDGTFTHVQDKALFIRDEKGNITRVVGAMQDISKQKEYEESLKYLNEKLEKNVQDLAYSNHELQQFAYVVSHDLQEPLRMISSFMGRLESRYKHLLDEKALEYISFATNGAKQMQRIILDLLELSRVGRVSEEKEELRLDDILNQVQQYLRKPIREKNAKISYQGISMINSFKTPLVQIFQNLLGNSIKYSKQTITPEIAIRSRELETHYEFTVKDNGVGIDPEYFNKIFVVFQRLHSPKEIEGTGIGLAIVKKAVEFLGGEIQVKSELGKGSEFTFTIKK</sequence>
<dbReference type="Proteomes" id="UP000236736">
    <property type="component" value="Unassembled WGS sequence"/>
</dbReference>
<dbReference type="STRING" id="1120964.GCA_001313265_04543"/>
<feature type="domain" description="PAS" evidence="7">
    <location>
        <begin position="146"/>
        <end position="205"/>
    </location>
</feature>
<dbReference type="GO" id="GO:0000155">
    <property type="term" value="F:phosphorelay sensor kinase activity"/>
    <property type="evidence" value="ECO:0007669"/>
    <property type="project" value="InterPro"/>
</dbReference>
<dbReference type="AlphaFoldDB" id="A0A1H5TNA6"/>
<feature type="domain" description="PAS" evidence="7">
    <location>
        <begin position="274"/>
        <end position="344"/>
    </location>
</feature>
<reference evidence="10" key="1">
    <citation type="submission" date="2016-10" db="EMBL/GenBank/DDBJ databases">
        <authorList>
            <person name="Varghese N."/>
            <person name="Submissions S."/>
        </authorList>
    </citation>
    <scope>NUCLEOTIDE SEQUENCE [LARGE SCALE GENOMIC DNA]</scope>
    <source>
        <strain evidence="10">DSM 17298</strain>
    </source>
</reference>
<keyword evidence="4" id="KW-0808">Transferase</keyword>
<dbReference type="PANTHER" id="PTHR43304">
    <property type="entry name" value="PHYTOCHROME-LIKE PROTEIN CPH1"/>
    <property type="match status" value="1"/>
</dbReference>
<dbReference type="PRINTS" id="PR00344">
    <property type="entry name" value="BCTRLSENSOR"/>
</dbReference>
<feature type="domain" description="Histidine kinase" evidence="6">
    <location>
        <begin position="552"/>
        <end position="764"/>
    </location>
</feature>
<dbReference type="Pfam" id="PF08448">
    <property type="entry name" value="PAS_4"/>
    <property type="match status" value="1"/>
</dbReference>
<dbReference type="InterPro" id="IPR005467">
    <property type="entry name" value="His_kinase_dom"/>
</dbReference>
<dbReference type="NCBIfam" id="TIGR00229">
    <property type="entry name" value="sensory_box"/>
    <property type="match status" value="3"/>
</dbReference>
<feature type="domain" description="PAC" evidence="8">
    <location>
        <begin position="475"/>
        <end position="527"/>
    </location>
</feature>
<evidence type="ECO:0000259" key="6">
    <source>
        <dbReference type="PROSITE" id="PS50109"/>
    </source>
</evidence>
<dbReference type="InterPro" id="IPR013656">
    <property type="entry name" value="PAS_4"/>
</dbReference>
<name>A0A1H5TNA6_9BACT</name>
<evidence type="ECO:0000256" key="5">
    <source>
        <dbReference type="ARBA" id="ARBA00022777"/>
    </source>
</evidence>
<dbReference type="PROSITE" id="PS50109">
    <property type="entry name" value="HIS_KIN"/>
    <property type="match status" value="1"/>
</dbReference>
<dbReference type="Gene3D" id="3.30.450.20">
    <property type="entry name" value="PAS domain"/>
    <property type="match status" value="4"/>
</dbReference>
<keyword evidence="3" id="KW-0597">Phosphoprotein</keyword>
<dbReference type="InterPro" id="IPR004358">
    <property type="entry name" value="Sig_transdc_His_kin-like_C"/>
</dbReference>
<feature type="domain" description="PAC" evidence="8">
    <location>
        <begin position="222"/>
        <end position="273"/>
    </location>
</feature>
<dbReference type="CDD" id="cd00082">
    <property type="entry name" value="HisKA"/>
    <property type="match status" value="1"/>
</dbReference>
<dbReference type="Gene3D" id="3.30.565.10">
    <property type="entry name" value="Histidine kinase-like ATPase, C-terminal domain"/>
    <property type="match status" value="1"/>
</dbReference>
<dbReference type="CDD" id="cd00130">
    <property type="entry name" value="PAS"/>
    <property type="match status" value="4"/>
</dbReference>
<dbReference type="PROSITE" id="PS50113">
    <property type="entry name" value="PAC"/>
    <property type="match status" value="3"/>
</dbReference>
<dbReference type="InterPro" id="IPR001610">
    <property type="entry name" value="PAC"/>
</dbReference>
<dbReference type="SUPFAM" id="SSF55785">
    <property type="entry name" value="PYP-like sensor domain (PAS domain)"/>
    <property type="match status" value="4"/>
</dbReference>
<dbReference type="PANTHER" id="PTHR43304:SF1">
    <property type="entry name" value="PAC DOMAIN-CONTAINING PROTEIN"/>
    <property type="match status" value="1"/>
</dbReference>
<dbReference type="PROSITE" id="PS50112">
    <property type="entry name" value="PAS"/>
    <property type="match status" value="4"/>
</dbReference>
<feature type="domain" description="PAS" evidence="7">
    <location>
        <begin position="397"/>
        <end position="469"/>
    </location>
</feature>
<dbReference type="InterPro" id="IPR052162">
    <property type="entry name" value="Sensor_kinase/Photoreceptor"/>
</dbReference>
<dbReference type="InterPro" id="IPR000700">
    <property type="entry name" value="PAS-assoc_C"/>
</dbReference>
<evidence type="ECO:0000256" key="1">
    <source>
        <dbReference type="ARBA" id="ARBA00000085"/>
    </source>
</evidence>
<evidence type="ECO:0000313" key="10">
    <source>
        <dbReference type="Proteomes" id="UP000236736"/>
    </source>
</evidence>
<evidence type="ECO:0000313" key="9">
    <source>
        <dbReference type="EMBL" id="SEF63591.1"/>
    </source>
</evidence>
<organism evidence="9 10">
    <name type="scientific">Algoriphagus boritolerans DSM 17298 = JCM 18970</name>
    <dbReference type="NCBI Taxonomy" id="1120964"/>
    <lineage>
        <taxon>Bacteria</taxon>
        <taxon>Pseudomonadati</taxon>
        <taxon>Bacteroidota</taxon>
        <taxon>Cytophagia</taxon>
        <taxon>Cytophagales</taxon>
        <taxon>Cyclobacteriaceae</taxon>
        <taxon>Algoriphagus</taxon>
    </lineage>
</organism>
<evidence type="ECO:0000259" key="7">
    <source>
        <dbReference type="PROSITE" id="PS50112"/>
    </source>
</evidence>
<protein>
    <recommendedName>
        <fullName evidence="2">histidine kinase</fullName>
        <ecNumber evidence="2">2.7.13.3</ecNumber>
    </recommendedName>
</protein>
<dbReference type="InterPro" id="IPR000014">
    <property type="entry name" value="PAS"/>
</dbReference>
<dbReference type="InterPro" id="IPR003594">
    <property type="entry name" value="HATPase_dom"/>
</dbReference>
<dbReference type="FunFam" id="3.30.565.10:FF:000006">
    <property type="entry name" value="Sensor histidine kinase WalK"/>
    <property type="match status" value="1"/>
</dbReference>
<dbReference type="EMBL" id="FNVR01000003">
    <property type="protein sequence ID" value="SEF63591.1"/>
    <property type="molecule type" value="Genomic_DNA"/>
</dbReference>